<dbReference type="InterPro" id="IPR036928">
    <property type="entry name" value="AS_sf"/>
</dbReference>
<protein>
    <submittedName>
        <fullName evidence="2">Amidase</fullName>
    </submittedName>
</protein>
<dbReference type="PANTHER" id="PTHR11895:SF76">
    <property type="entry name" value="INDOLEACETAMIDE HYDROLASE"/>
    <property type="match status" value="1"/>
</dbReference>
<dbReference type="GO" id="GO:0003824">
    <property type="term" value="F:catalytic activity"/>
    <property type="evidence" value="ECO:0007669"/>
    <property type="project" value="InterPro"/>
</dbReference>
<evidence type="ECO:0000313" key="2">
    <source>
        <dbReference type="EMBL" id="PRZ40557.1"/>
    </source>
</evidence>
<dbReference type="SUPFAM" id="SSF75304">
    <property type="entry name" value="Amidase signature (AS) enzymes"/>
    <property type="match status" value="1"/>
</dbReference>
<dbReference type="AlphaFoldDB" id="A0A2T0ZWC5"/>
<reference evidence="2 3" key="1">
    <citation type="submission" date="2018-03" db="EMBL/GenBank/DDBJ databases">
        <title>Genomic Encyclopedia of Archaeal and Bacterial Type Strains, Phase II (KMG-II): from individual species to whole genera.</title>
        <authorList>
            <person name="Goeker M."/>
        </authorList>
    </citation>
    <scope>NUCLEOTIDE SEQUENCE [LARGE SCALE GENOMIC DNA]</scope>
    <source>
        <strain evidence="2 3">DSM 100065</strain>
    </source>
</reference>
<comment type="caution">
    <text evidence="2">The sequence shown here is derived from an EMBL/GenBank/DDBJ whole genome shotgun (WGS) entry which is preliminary data.</text>
</comment>
<dbReference type="InterPro" id="IPR020556">
    <property type="entry name" value="Amidase_CS"/>
</dbReference>
<dbReference type="Pfam" id="PF01425">
    <property type="entry name" value="Amidase"/>
    <property type="match status" value="1"/>
</dbReference>
<dbReference type="NCBIfam" id="NF005686">
    <property type="entry name" value="PRK07486.1"/>
    <property type="match status" value="1"/>
</dbReference>
<sequence>MDDLCFMTARELAGAIRSRQISAREVMQAHLDQIERVNPAVNAIVSAIEPDEALRLADEADAKVSSGAEVGALHGLPIAHKDLEETAGLRTTFGSPIYSDYVPTFDTLVVERLKAAGALTIGKTNVPEFGAGSHTFNPVFGATRNPYDLTKSAGGSSGGAGAALAAGMIPIADGSDMGGSLRNPGNFNNVVGFRVSPGRVPTWPAQNGWNGLAVKGPMARTVGDVALMLEAIAGPDARSPISIDSPAADFARPLDRSFKGVRVGWSPDLGGLPVDPAVTAVLESQRHVFSDIGCEVEEAAPDFAGADEAFHVLRAAGFALSGSDRLRDHRALLKDTVVWNIEQGLKLTSLEVGRAEETRTKIYHRAREFFQGHDFLICPVNQVPPFDVEIDYPTQINGVEMESYVAWMKSACYITLTGLPAISVPCGFTDDGLPVGVQIVGRWHDDFGVLQLAAAFEAATLVGQRRPDVAR</sequence>
<dbReference type="InterPro" id="IPR000120">
    <property type="entry name" value="Amidase"/>
</dbReference>
<proteinExistence type="predicted"/>
<evidence type="ECO:0000259" key="1">
    <source>
        <dbReference type="Pfam" id="PF01425"/>
    </source>
</evidence>
<dbReference type="Gene3D" id="3.90.1300.10">
    <property type="entry name" value="Amidase signature (AS) domain"/>
    <property type="match status" value="1"/>
</dbReference>
<gene>
    <name evidence="2" type="ORF">CLV47_11690</name>
</gene>
<dbReference type="Proteomes" id="UP000237752">
    <property type="component" value="Unassembled WGS sequence"/>
</dbReference>
<organism evidence="2 3">
    <name type="scientific">Antricoccus suffuscus</name>
    <dbReference type="NCBI Taxonomy" id="1629062"/>
    <lineage>
        <taxon>Bacteria</taxon>
        <taxon>Bacillati</taxon>
        <taxon>Actinomycetota</taxon>
        <taxon>Actinomycetes</taxon>
        <taxon>Geodermatophilales</taxon>
        <taxon>Antricoccaceae</taxon>
        <taxon>Antricoccus</taxon>
    </lineage>
</organism>
<dbReference type="PANTHER" id="PTHR11895">
    <property type="entry name" value="TRANSAMIDASE"/>
    <property type="match status" value="1"/>
</dbReference>
<accession>A0A2T0ZWC5</accession>
<dbReference type="EMBL" id="PVUE01000016">
    <property type="protein sequence ID" value="PRZ40557.1"/>
    <property type="molecule type" value="Genomic_DNA"/>
</dbReference>
<feature type="domain" description="Amidase" evidence="1">
    <location>
        <begin position="25"/>
        <end position="449"/>
    </location>
</feature>
<dbReference type="PROSITE" id="PS00571">
    <property type="entry name" value="AMIDASES"/>
    <property type="match status" value="1"/>
</dbReference>
<dbReference type="OrthoDB" id="182039at2"/>
<dbReference type="InterPro" id="IPR023631">
    <property type="entry name" value="Amidase_dom"/>
</dbReference>
<keyword evidence="3" id="KW-1185">Reference proteome</keyword>
<name>A0A2T0ZWC5_9ACTN</name>
<evidence type="ECO:0000313" key="3">
    <source>
        <dbReference type="Proteomes" id="UP000237752"/>
    </source>
</evidence>